<reference evidence="1 2" key="2">
    <citation type="journal article" date="2022" name="Mol. Ecol. Resour.">
        <title>The genomes of chicory, endive, great burdock and yacon provide insights into Asteraceae paleo-polyploidization history and plant inulin production.</title>
        <authorList>
            <person name="Fan W."/>
            <person name="Wang S."/>
            <person name="Wang H."/>
            <person name="Wang A."/>
            <person name="Jiang F."/>
            <person name="Liu H."/>
            <person name="Zhao H."/>
            <person name="Xu D."/>
            <person name="Zhang Y."/>
        </authorList>
    </citation>
    <scope>NUCLEOTIDE SEQUENCE [LARGE SCALE GENOMIC DNA]</scope>
    <source>
        <strain evidence="2">cv. Punajuju</strain>
        <tissue evidence="1">Leaves</tissue>
    </source>
</reference>
<keyword evidence="2" id="KW-1185">Reference proteome</keyword>
<reference evidence="2" key="1">
    <citation type="journal article" date="2022" name="Mol. Ecol. Resour.">
        <title>The genomes of chicory, endive, great burdock and yacon provide insights into Asteraceae palaeo-polyploidization history and plant inulin production.</title>
        <authorList>
            <person name="Fan W."/>
            <person name="Wang S."/>
            <person name="Wang H."/>
            <person name="Wang A."/>
            <person name="Jiang F."/>
            <person name="Liu H."/>
            <person name="Zhao H."/>
            <person name="Xu D."/>
            <person name="Zhang Y."/>
        </authorList>
    </citation>
    <scope>NUCLEOTIDE SEQUENCE [LARGE SCALE GENOMIC DNA]</scope>
    <source>
        <strain evidence="2">cv. Punajuju</strain>
    </source>
</reference>
<accession>A0ACB9F7M3</accession>
<gene>
    <name evidence="1" type="ORF">L2E82_17037</name>
</gene>
<sequence length="117" mass="13200">MKRKVQERSTCFRIASIRLGFWFEGNLKKSRLEAGLCRRTIDRCDDRRYRKNLGASAHSITGLCLGKTLAMLIEKNGKASSAPIEQTDTDVVRWCSVQSIDDDRGRNQASSTTVIHP</sequence>
<evidence type="ECO:0000313" key="2">
    <source>
        <dbReference type="Proteomes" id="UP001055811"/>
    </source>
</evidence>
<dbReference type="EMBL" id="CM042011">
    <property type="protein sequence ID" value="KAI3766956.1"/>
    <property type="molecule type" value="Genomic_DNA"/>
</dbReference>
<proteinExistence type="predicted"/>
<protein>
    <submittedName>
        <fullName evidence="1">Uncharacterized protein</fullName>
    </submittedName>
</protein>
<name>A0ACB9F7M3_CICIN</name>
<dbReference type="Proteomes" id="UP001055811">
    <property type="component" value="Linkage Group LG03"/>
</dbReference>
<evidence type="ECO:0000313" key="1">
    <source>
        <dbReference type="EMBL" id="KAI3766956.1"/>
    </source>
</evidence>
<comment type="caution">
    <text evidence="1">The sequence shown here is derived from an EMBL/GenBank/DDBJ whole genome shotgun (WGS) entry which is preliminary data.</text>
</comment>
<organism evidence="1 2">
    <name type="scientific">Cichorium intybus</name>
    <name type="common">Chicory</name>
    <dbReference type="NCBI Taxonomy" id="13427"/>
    <lineage>
        <taxon>Eukaryota</taxon>
        <taxon>Viridiplantae</taxon>
        <taxon>Streptophyta</taxon>
        <taxon>Embryophyta</taxon>
        <taxon>Tracheophyta</taxon>
        <taxon>Spermatophyta</taxon>
        <taxon>Magnoliopsida</taxon>
        <taxon>eudicotyledons</taxon>
        <taxon>Gunneridae</taxon>
        <taxon>Pentapetalae</taxon>
        <taxon>asterids</taxon>
        <taxon>campanulids</taxon>
        <taxon>Asterales</taxon>
        <taxon>Asteraceae</taxon>
        <taxon>Cichorioideae</taxon>
        <taxon>Cichorieae</taxon>
        <taxon>Cichoriinae</taxon>
        <taxon>Cichorium</taxon>
    </lineage>
</organism>